<dbReference type="Gene3D" id="3.30.1360.120">
    <property type="entry name" value="Probable tRNA modification gtpase trme, domain 1"/>
    <property type="match status" value="1"/>
</dbReference>
<evidence type="ECO:0000259" key="12">
    <source>
        <dbReference type="PROSITE" id="PS51709"/>
    </source>
</evidence>
<gene>
    <name evidence="10 13" type="primary">mnmE</name>
    <name evidence="10" type="synonym">trmE</name>
    <name evidence="13" type="ORF">IAA60_03480</name>
</gene>
<evidence type="ECO:0000313" key="14">
    <source>
        <dbReference type="Proteomes" id="UP000824165"/>
    </source>
</evidence>
<dbReference type="PANTHER" id="PTHR42714:SF2">
    <property type="entry name" value="TRNA MODIFICATION GTPASE GTPBP3, MITOCHONDRIAL"/>
    <property type="match status" value="1"/>
</dbReference>
<dbReference type="PANTHER" id="PTHR42714">
    <property type="entry name" value="TRNA MODIFICATION GTPASE GTPBP3"/>
    <property type="match status" value="1"/>
</dbReference>
<comment type="caution">
    <text evidence="10">Lacks conserved residue(s) required for the propagation of feature annotation.</text>
</comment>
<keyword evidence="8 10" id="KW-0630">Potassium</keyword>
<dbReference type="InterPro" id="IPR027266">
    <property type="entry name" value="TrmE/GcvT-like"/>
</dbReference>
<dbReference type="NCBIfam" id="NF003661">
    <property type="entry name" value="PRK05291.1-3"/>
    <property type="match status" value="1"/>
</dbReference>
<feature type="binding site" evidence="10">
    <location>
        <position position="253"/>
    </location>
    <ligand>
        <name>Mg(2+)</name>
        <dbReference type="ChEBI" id="CHEBI:18420"/>
    </ligand>
</feature>
<feature type="binding site" evidence="10">
    <location>
        <begin position="228"/>
        <end position="233"/>
    </location>
    <ligand>
        <name>GTP</name>
        <dbReference type="ChEBI" id="CHEBI:37565"/>
    </ligand>
</feature>
<feature type="binding site" evidence="10">
    <location>
        <position position="228"/>
    </location>
    <ligand>
        <name>K(+)</name>
        <dbReference type="ChEBI" id="CHEBI:29103"/>
    </ligand>
</feature>
<evidence type="ECO:0000256" key="8">
    <source>
        <dbReference type="ARBA" id="ARBA00022958"/>
    </source>
</evidence>
<dbReference type="Gene3D" id="1.20.120.430">
    <property type="entry name" value="tRNA modification GTPase MnmE domain 2"/>
    <property type="match status" value="1"/>
</dbReference>
<dbReference type="Proteomes" id="UP000824165">
    <property type="component" value="Unassembled WGS sequence"/>
</dbReference>
<dbReference type="PRINTS" id="PR00449">
    <property type="entry name" value="RASTRNSFRMNG"/>
</dbReference>
<feature type="binding site" evidence="10">
    <location>
        <position position="21"/>
    </location>
    <ligand>
        <name>(6S)-5-formyl-5,6,7,8-tetrahydrofolate</name>
        <dbReference type="ChEBI" id="CHEBI:57457"/>
    </ligand>
</feature>
<dbReference type="PROSITE" id="PS51709">
    <property type="entry name" value="G_TRME"/>
    <property type="match status" value="1"/>
</dbReference>
<protein>
    <recommendedName>
        <fullName evidence="10">tRNA modification GTPase MnmE</fullName>
        <ecNumber evidence="10">3.6.-.-</ecNumber>
    </recommendedName>
</protein>
<comment type="caution">
    <text evidence="13">The sequence shown here is derived from an EMBL/GenBank/DDBJ whole genome shotgun (WGS) entry which is preliminary data.</text>
</comment>
<feature type="binding site" evidence="10">
    <location>
        <position position="456"/>
    </location>
    <ligand>
        <name>(6S)-5-formyl-5,6,7,8-tetrahydrofolate</name>
        <dbReference type="ChEBI" id="CHEBI:57457"/>
    </ligand>
</feature>
<dbReference type="GO" id="GO:0002098">
    <property type="term" value="P:tRNA wobble uridine modification"/>
    <property type="evidence" value="ECO:0007669"/>
    <property type="project" value="TreeGrafter"/>
</dbReference>
<dbReference type="SUPFAM" id="SSF103025">
    <property type="entry name" value="Folate-binding domain"/>
    <property type="match status" value="1"/>
</dbReference>
<dbReference type="CDD" id="cd14858">
    <property type="entry name" value="TrmE_N"/>
    <property type="match status" value="1"/>
</dbReference>
<keyword evidence="4 10" id="KW-0479">Metal-binding</keyword>
<dbReference type="GO" id="GO:0005829">
    <property type="term" value="C:cytosol"/>
    <property type="evidence" value="ECO:0007669"/>
    <property type="project" value="TreeGrafter"/>
</dbReference>
<dbReference type="FunFam" id="3.40.50.300:FF:000494">
    <property type="entry name" value="tRNA modification GTPase MnmE"/>
    <property type="match status" value="1"/>
</dbReference>
<dbReference type="EC" id="3.6.-.-" evidence="10"/>
<keyword evidence="9 10" id="KW-0342">GTP-binding</keyword>
<feature type="domain" description="TrmE-type G" evidence="12">
    <location>
        <begin position="218"/>
        <end position="377"/>
    </location>
</feature>
<name>A0A9D1H328_9FIRM</name>
<comment type="subunit">
    <text evidence="10">Homodimer. Heterotetramer of two MnmE and two MnmG subunits.</text>
</comment>
<comment type="cofactor">
    <cofactor evidence="10">
        <name>K(+)</name>
        <dbReference type="ChEBI" id="CHEBI:29103"/>
    </cofactor>
    <text evidence="10">Binds 1 potassium ion per subunit.</text>
</comment>
<evidence type="ECO:0000256" key="11">
    <source>
        <dbReference type="RuleBase" id="RU003313"/>
    </source>
</evidence>
<evidence type="ECO:0000256" key="9">
    <source>
        <dbReference type="ARBA" id="ARBA00023134"/>
    </source>
</evidence>
<dbReference type="InterPro" id="IPR006073">
    <property type="entry name" value="GTP-bd"/>
</dbReference>
<dbReference type="InterPro" id="IPR005225">
    <property type="entry name" value="Small_GTP-bd"/>
</dbReference>
<dbReference type="NCBIfam" id="TIGR00450">
    <property type="entry name" value="mnmE_trmE_thdF"/>
    <property type="match status" value="1"/>
</dbReference>
<evidence type="ECO:0000256" key="10">
    <source>
        <dbReference type="HAMAP-Rule" id="MF_00379"/>
    </source>
</evidence>
<dbReference type="GO" id="GO:0042802">
    <property type="term" value="F:identical protein binding"/>
    <property type="evidence" value="ECO:0007669"/>
    <property type="project" value="UniProtKB-ARBA"/>
</dbReference>
<feature type="binding site" evidence="10">
    <location>
        <position position="252"/>
    </location>
    <ligand>
        <name>K(+)</name>
        <dbReference type="ChEBI" id="CHEBI:29103"/>
    </ligand>
</feature>
<feature type="binding site" evidence="10">
    <location>
        <position position="122"/>
    </location>
    <ligand>
        <name>(6S)-5-formyl-5,6,7,8-tetrahydrofolate</name>
        <dbReference type="ChEBI" id="CHEBI:57457"/>
    </ligand>
</feature>
<dbReference type="GO" id="GO:0046872">
    <property type="term" value="F:metal ion binding"/>
    <property type="evidence" value="ECO:0007669"/>
    <property type="project" value="UniProtKB-KW"/>
</dbReference>
<feature type="binding site" evidence="10">
    <location>
        <position position="83"/>
    </location>
    <ligand>
        <name>(6S)-5-formyl-5,6,7,8-tetrahydrofolate</name>
        <dbReference type="ChEBI" id="CHEBI:57457"/>
    </ligand>
</feature>
<feature type="binding site" evidence="10">
    <location>
        <position position="249"/>
    </location>
    <ligand>
        <name>K(+)</name>
        <dbReference type="ChEBI" id="CHEBI:29103"/>
    </ligand>
</feature>
<dbReference type="HAMAP" id="MF_00379">
    <property type="entry name" value="GTPase_MnmE"/>
    <property type="match status" value="1"/>
</dbReference>
<keyword evidence="6 10" id="KW-0378">Hydrolase</keyword>
<evidence type="ECO:0000256" key="4">
    <source>
        <dbReference type="ARBA" id="ARBA00022723"/>
    </source>
</evidence>
<evidence type="ECO:0000256" key="1">
    <source>
        <dbReference type="ARBA" id="ARBA00011043"/>
    </source>
</evidence>
<evidence type="ECO:0000256" key="7">
    <source>
        <dbReference type="ARBA" id="ARBA00022842"/>
    </source>
</evidence>
<dbReference type="FunFam" id="3.30.1360.120:FF:000003">
    <property type="entry name" value="tRNA modification GTPase MnmE"/>
    <property type="match status" value="1"/>
</dbReference>
<feature type="binding site" evidence="10">
    <location>
        <begin position="247"/>
        <end position="253"/>
    </location>
    <ligand>
        <name>GTP</name>
        <dbReference type="ChEBI" id="CHEBI:37565"/>
    </ligand>
</feature>
<feature type="binding site" evidence="10">
    <location>
        <position position="232"/>
    </location>
    <ligand>
        <name>Mg(2+)</name>
        <dbReference type="ChEBI" id="CHEBI:18420"/>
    </ligand>
</feature>
<dbReference type="NCBIfam" id="TIGR00231">
    <property type="entry name" value="small_GTP"/>
    <property type="match status" value="1"/>
</dbReference>
<reference evidence="13" key="1">
    <citation type="submission" date="2020-10" db="EMBL/GenBank/DDBJ databases">
        <authorList>
            <person name="Gilroy R."/>
        </authorList>
    </citation>
    <scope>NUCLEOTIDE SEQUENCE</scope>
    <source>
        <strain evidence="13">CHK181-108</strain>
    </source>
</reference>
<dbReference type="Pfam" id="PF01926">
    <property type="entry name" value="MMR_HSR1"/>
    <property type="match status" value="1"/>
</dbReference>
<feature type="binding site" evidence="10">
    <location>
        <position position="247"/>
    </location>
    <ligand>
        <name>K(+)</name>
        <dbReference type="ChEBI" id="CHEBI:29103"/>
    </ligand>
</feature>
<keyword evidence="7 10" id="KW-0460">Magnesium</keyword>
<evidence type="ECO:0000256" key="6">
    <source>
        <dbReference type="ARBA" id="ARBA00022801"/>
    </source>
</evidence>
<dbReference type="CDD" id="cd04164">
    <property type="entry name" value="trmE"/>
    <property type="match status" value="1"/>
</dbReference>
<comment type="function">
    <text evidence="10">Exhibits a very high intrinsic GTPase hydrolysis rate. Involved in the addition of a carboxymethylaminomethyl (cmnm) group at the wobble position (U34) of certain tRNAs, forming tRNA-cmnm(5)s(2)U34.</text>
</comment>
<dbReference type="GO" id="GO:0030488">
    <property type="term" value="P:tRNA methylation"/>
    <property type="evidence" value="ECO:0007669"/>
    <property type="project" value="TreeGrafter"/>
</dbReference>
<keyword evidence="2 10" id="KW-0963">Cytoplasm</keyword>
<dbReference type="InterPro" id="IPR031168">
    <property type="entry name" value="G_TrmE"/>
</dbReference>
<organism evidence="13 14">
    <name type="scientific">Candidatus Ornithomonoglobus intestinigallinarum</name>
    <dbReference type="NCBI Taxonomy" id="2840894"/>
    <lineage>
        <taxon>Bacteria</taxon>
        <taxon>Bacillati</taxon>
        <taxon>Bacillota</taxon>
        <taxon>Clostridia</taxon>
        <taxon>Candidatus Ornithomonoglobus</taxon>
    </lineage>
</organism>
<evidence type="ECO:0000256" key="3">
    <source>
        <dbReference type="ARBA" id="ARBA00022694"/>
    </source>
</evidence>
<accession>A0A9D1H328</accession>
<evidence type="ECO:0000256" key="5">
    <source>
        <dbReference type="ARBA" id="ARBA00022741"/>
    </source>
</evidence>
<reference evidence="13" key="2">
    <citation type="journal article" date="2021" name="PeerJ">
        <title>Extensive microbial diversity within the chicken gut microbiome revealed by metagenomics and culture.</title>
        <authorList>
            <person name="Gilroy R."/>
            <person name="Ravi A."/>
            <person name="Getino M."/>
            <person name="Pursley I."/>
            <person name="Horton D.L."/>
            <person name="Alikhan N.F."/>
            <person name="Baker D."/>
            <person name="Gharbi K."/>
            <person name="Hall N."/>
            <person name="Watson M."/>
            <person name="Adriaenssens E.M."/>
            <person name="Foster-Nyarko E."/>
            <person name="Jarju S."/>
            <person name="Secka A."/>
            <person name="Antonio M."/>
            <person name="Oren A."/>
            <person name="Chaudhuri R.R."/>
            <person name="La Ragione R."/>
            <person name="Hildebrand F."/>
            <person name="Pallen M.J."/>
        </authorList>
    </citation>
    <scope>NUCLEOTIDE SEQUENCE</scope>
    <source>
        <strain evidence="13">CHK181-108</strain>
    </source>
</reference>
<dbReference type="GO" id="GO:0005525">
    <property type="term" value="F:GTP binding"/>
    <property type="evidence" value="ECO:0007669"/>
    <property type="project" value="UniProtKB-UniRule"/>
</dbReference>
<dbReference type="SUPFAM" id="SSF52540">
    <property type="entry name" value="P-loop containing nucleoside triphosphate hydrolases"/>
    <property type="match status" value="1"/>
</dbReference>
<comment type="similarity">
    <text evidence="1 10 11">Belongs to the TRAFAC class TrmE-Era-EngA-EngB-Septin-like GTPase superfamily. TrmE GTPase family.</text>
</comment>
<feature type="binding site" evidence="10">
    <location>
        <begin position="272"/>
        <end position="275"/>
    </location>
    <ligand>
        <name>GTP</name>
        <dbReference type="ChEBI" id="CHEBI:37565"/>
    </ligand>
</feature>
<proteinExistence type="inferred from homology"/>
<dbReference type="Pfam" id="PF12631">
    <property type="entry name" value="MnmE_helical"/>
    <property type="match status" value="1"/>
</dbReference>
<dbReference type="Pfam" id="PF10396">
    <property type="entry name" value="TrmE_N"/>
    <property type="match status" value="1"/>
</dbReference>
<dbReference type="AlphaFoldDB" id="A0A9D1H328"/>
<evidence type="ECO:0000256" key="2">
    <source>
        <dbReference type="ARBA" id="ARBA00022490"/>
    </source>
</evidence>
<dbReference type="Gene3D" id="3.40.50.300">
    <property type="entry name" value="P-loop containing nucleotide triphosphate hydrolases"/>
    <property type="match status" value="1"/>
</dbReference>
<evidence type="ECO:0000313" key="13">
    <source>
        <dbReference type="EMBL" id="HIT84951.1"/>
    </source>
</evidence>
<sequence length="456" mass="48716">MERTIAAISTPPGPGGIAVIRMSGDKAVEIGDKIFRGGKKLADASSHTVHYGFIVNGKNEKIDEVLVTVMRAPKTFTREDVVEISAHGGAMSARSVLDAAIRAGASPAEPGEFTKRAFLNGRIDLSQAEAVIDIINSKNELSRRSALSQLEGGLSKEIKKIRGELVRLAAGMQVIIDYPDEELEDVTERDIYDITSACARSVKKLLDTADSGRLIRDGLRVAIVGKPNVGKSSLLNSLARAERAIVTDVAGTTRDVIEEYTDLGGVPVILTDTAGIRETDDIVEKIGVERSQKSIDECDLAVVMLDGSTLLTDEDMEILRMTAEKQRIIVINKTDLCKPKYAEAIKSKSHGAAVLETSAVTGIGLDELTDEIKKLYHFGSVAAGSGAVITNMRHKKALMAAGEALNRASDAVKSGLPTDMASLDINEAINVLGEITGETVSDSVVDEIFHSFCVGK</sequence>
<dbReference type="InterPro" id="IPR027368">
    <property type="entry name" value="MnmE_dom2"/>
</dbReference>
<dbReference type="GO" id="GO:0003924">
    <property type="term" value="F:GTPase activity"/>
    <property type="evidence" value="ECO:0007669"/>
    <property type="project" value="UniProtKB-UniRule"/>
</dbReference>
<dbReference type="InterPro" id="IPR027417">
    <property type="entry name" value="P-loop_NTPase"/>
</dbReference>
<dbReference type="EMBL" id="DVLU01000029">
    <property type="protein sequence ID" value="HIT84951.1"/>
    <property type="molecule type" value="Genomic_DNA"/>
</dbReference>
<dbReference type="InterPro" id="IPR018948">
    <property type="entry name" value="GTP-bd_TrmE_N"/>
</dbReference>
<keyword evidence="3 10" id="KW-0819">tRNA processing</keyword>
<comment type="subcellular location">
    <subcellularLocation>
        <location evidence="10">Cytoplasm</location>
    </subcellularLocation>
</comment>
<dbReference type="InterPro" id="IPR025867">
    <property type="entry name" value="MnmE_helical"/>
</dbReference>
<keyword evidence="5 10" id="KW-0547">Nucleotide-binding</keyword>
<dbReference type="InterPro" id="IPR004520">
    <property type="entry name" value="GTPase_MnmE"/>
</dbReference>